<dbReference type="Proteomes" id="UP000321933">
    <property type="component" value="Unassembled WGS sequence"/>
</dbReference>
<dbReference type="RefSeq" id="WP_148062655.1">
    <property type="nucleotide sequence ID" value="NZ_VRYZ01000001.1"/>
</dbReference>
<sequence>MKMQIRQSRIAGTGCAALALAVSLMTPKALACSEPVFSASIPDGKAASESEMAAVQKAVKDYVSSGEAYIACLEDSGSSGSPTYIKKRNETIDGMERVAAQFNRELRQFRKNSG</sequence>
<feature type="signal peptide" evidence="1">
    <location>
        <begin position="1"/>
        <end position="31"/>
    </location>
</feature>
<dbReference type="EMBL" id="VRYZ01000001">
    <property type="protein sequence ID" value="TXS94812.1"/>
    <property type="molecule type" value="Genomic_DNA"/>
</dbReference>
<dbReference type="OrthoDB" id="9853484at2"/>
<feature type="chain" id="PRO_5022792896" description="DUF5329 domain-containing protein" evidence="1">
    <location>
        <begin position="32"/>
        <end position="114"/>
    </location>
</feature>
<comment type="caution">
    <text evidence="2">The sequence shown here is derived from an EMBL/GenBank/DDBJ whole genome shotgun (WGS) entry which is preliminary data.</text>
</comment>
<accession>A0A5C9A4C2</accession>
<keyword evidence="3" id="KW-1185">Reference proteome</keyword>
<evidence type="ECO:0008006" key="4">
    <source>
        <dbReference type="Google" id="ProtNLM"/>
    </source>
</evidence>
<gene>
    <name evidence="2" type="ORF">FVW59_02580</name>
</gene>
<reference evidence="2 3" key="1">
    <citation type="submission" date="2019-08" db="EMBL/GenBank/DDBJ databases">
        <title>Parahaliea maris sp. nov., isolated from the surface seawater.</title>
        <authorList>
            <person name="Liu Y."/>
        </authorList>
    </citation>
    <scope>NUCLEOTIDE SEQUENCE [LARGE SCALE GENOMIC DNA]</scope>
    <source>
        <strain evidence="2 3">S2-26</strain>
    </source>
</reference>
<organism evidence="2 3">
    <name type="scientific">Parahaliea aestuarii</name>
    <dbReference type="NCBI Taxonomy" id="1852021"/>
    <lineage>
        <taxon>Bacteria</taxon>
        <taxon>Pseudomonadati</taxon>
        <taxon>Pseudomonadota</taxon>
        <taxon>Gammaproteobacteria</taxon>
        <taxon>Cellvibrionales</taxon>
        <taxon>Halieaceae</taxon>
        <taxon>Parahaliea</taxon>
    </lineage>
</organism>
<evidence type="ECO:0000313" key="3">
    <source>
        <dbReference type="Proteomes" id="UP000321933"/>
    </source>
</evidence>
<keyword evidence="1" id="KW-0732">Signal</keyword>
<dbReference type="AlphaFoldDB" id="A0A5C9A4C2"/>
<protein>
    <recommendedName>
        <fullName evidence="4">DUF5329 domain-containing protein</fullName>
    </recommendedName>
</protein>
<proteinExistence type="predicted"/>
<evidence type="ECO:0000256" key="1">
    <source>
        <dbReference type="SAM" id="SignalP"/>
    </source>
</evidence>
<evidence type="ECO:0000313" key="2">
    <source>
        <dbReference type="EMBL" id="TXS94812.1"/>
    </source>
</evidence>
<name>A0A5C9A4C2_9GAMM</name>